<dbReference type="PANTHER" id="PTHR36307:SF1">
    <property type="entry name" value="FLAGELLA BASAL BODY P-RING FORMATION PROTEIN FLGA"/>
    <property type="match status" value="1"/>
</dbReference>
<evidence type="ECO:0000313" key="6">
    <source>
        <dbReference type="EMBL" id="MDO1559611.1"/>
    </source>
</evidence>
<evidence type="ECO:0000256" key="3">
    <source>
        <dbReference type="ARBA" id="ARBA00022764"/>
    </source>
</evidence>
<gene>
    <name evidence="6" type="primary">flgA</name>
    <name evidence="6" type="ORF">Q0812_09245</name>
</gene>
<dbReference type="EMBL" id="JAUKTR010000003">
    <property type="protein sequence ID" value="MDO1559611.1"/>
    <property type="molecule type" value="Genomic_DNA"/>
</dbReference>
<dbReference type="Gene3D" id="2.30.30.760">
    <property type="match status" value="1"/>
</dbReference>
<evidence type="ECO:0000256" key="4">
    <source>
        <dbReference type="RuleBase" id="RU362063"/>
    </source>
</evidence>
<keyword evidence="6" id="KW-0966">Cell projection</keyword>
<organism evidence="6 7">
    <name type="scientific">Peiella sedimenti</name>
    <dbReference type="NCBI Taxonomy" id="3061083"/>
    <lineage>
        <taxon>Bacteria</taxon>
        <taxon>Pseudomonadati</taxon>
        <taxon>Pseudomonadota</taxon>
        <taxon>Alphaproteobacteria</taxon>
        <taxon>Caulobacterales</taxon>
        <taxon>Caulobacteraceae</taxon>
        <taxon>Peiella</taxon>
    </lineage>
</organism>
<dbReference type="CDD" id="cd11614">
    <property type="entry name" value="SAF_CpaB_FlgA_like"/>
    <property type="match status" value="1"/>
</dbReference>
<dbReference type="Pfam" id="PF13144">
    <property type="entry name" value="ChapFlgA"/>
    <property type="match status" value="1"/>
</dbReference>
<keyword evidence="6" id="KW-0282">Flagellum</keyword>
<comment type="caution">
    <text evidence="6">The sequence shown here is derived from an EMBL/GenBank/DDBJ whole genome shotgun (WGS) entry which is preliminary data.</text>
</comment>
<comment type="similarity">
    <text evidence="4">Belongs to the FlgA family.</text>
</comment>
<keyword evidence="3 4" id="KW-0574">Periplasm</keyword>
<keyword evidence="4" id="KW-1005">Bacterial flagellum biogenesis</keyword>
<comment type="subcellular location">
    <subcellularLocation>
        <location evidence="1 4">Periplasm</location>
    </subcellularLocation>
</comment>
<dbReference type="InterPro" id="IPR013974">
    <property type="entry name" value="SAF"/>
</dbReference>
<reference evidence="6" key="1">
    <citation type="submission" date="2023-07" db="EMBL/GenBank/DDBJ databases">
        <title>Brevundimonas soil sp. nov., isolated from the soil of chemical plant.</title>
        <authorList>
            <person name="Wu N."/>
        </authorList>
    </citation>
    <scope>NUCLEOTIDE SEQUENCE</scope>
    <source>
        <strain evidence="6">XZ-24</strain>
    </source>
</reference>
<proteinExistence type="inferred from homology"/>
<evidence type="ECO:0000259" key="5">
    <source>
        <dbReference type="SMART" id="SM00858"/>
    </source>
</evidence>
<dbReference type="InterPro" id="IPR039246">
    <property type="entry name" value="Flagellar_FlgA"/>
</dbReference>
<dbReference type="RefSeq" id="WP_302110039.1">
    <property type="nucleotide sequence ID" value="NZ_JAUKTR010000003.1"/>
</dbReference>
<keyword evidence="6" id="KW-0969">Cilium</keyword>
<protein>
    <recommendedName>
        <fullName evidence="4">Flagella basal body P-ring formation protein FlgA</fullName>
    </recommendedName>
</protein>
<evidence type="ECO:0000256" key="1">
    <source>
        <dbReference type="ARBA" id="ARBA00004418"/>
    </source>
</evidence>
<dbReference type="Gene3D" id="3.90.1210.10">
    <property type="entry name" value="Antifreeze-like/N-acetylneuraminic acid synthase C-terminal domain"/>
    <property type="match status" value="1"/>
</dbReference>
<accession>A0ABT8SM97</accession>
<dbReference type="NCBIfam" id="TIGR03170">
    <property type="entry name" value="flgA_cterm"/>
    <property type="match status" value="1"/>
</dbReference>
<dbReference type="PANTHER" id="PTHR36307">
    <property type="entry name" value="FLAGELLA BASAL BODY P-RING FORMATION PROTEIN FLGA"/>
    <property type="match status" value="1"/>
</dbReference>
<evidence type="ECO:0000313" key="7">
    <source>
        <dbReference type="Proteomes" id="UP001169063"/>
    </source>
</evidence>
<dbReference type="SMART" id="SM00858">
    <property type="entry name" value="SAF"/>
    <property type="match status" value="1"/>
</dbReference>
<comment type="function">
    <text evidence="4">Involved in the assembly process of the P-ring formation. It may associate with FlgF on the rod constituting a structure essential for the P-ring assembly or may act as a modulator protein for the P-ring assembly.</text>
</comment>
<keyword evidence="2 4" id="KW-0732">Signal</keyword>
<keyword evidence="7" id="KW-1185">Reference proteome</keyword>
<name>A0ABT8SM97_9CAUL</name>
<dbReference type="InterPro" id="IPR017585">
    <property type="entry name" value="SAF_FlgA"/>
</dbReference>
<dbReference type="Proteomes" id="UP001169063">
    <property type="component" value="Unassembled WGS sequence"/>
</dbReference>
<evidence type="ECO:0000256" key="2">
    <source>
        <dbReference type="ARBA" id="ARBA00022729"/>
    </source>
</evidence>
<sequence length="246" mass="25029">MRALIAALAALAFAAPALAGPVQLRASPTDGDGRITLGELFDGAGAASGVLAATRTGETAVLDAAQLQLLARRHGLSWSNPQGFRTVLVSAGAETAVSTTVASASRTATVDILTYARNIPAGEIIQPQDVVFTAVQAHQAPADGADDPERVIGQSARRPLRSGAAVRAADLSSPVVVRRGEMIEVAFETGGVTLTLQARALQDGAVGERIRVLNTQSDRTIQAVAAAPGRAVVGPAAQAAVARGFN</sequence>
<feature type="signal peptide" evidence="4">
    <location>
        <begin position="1"/>
        <end position="19"/>
    </location>
</feature>
<feature type="domain" description="SAF" evidence="5">
    <location>
        <begin position="110"/>
        <end position="172"/>
    </location>
</feature>
<feature type="chain" id="PRO_5044969091" description="Flagella basal body P-ring formation protein FlgA" evidence="4">
    <location>
        <begin position="20"/>
        <end position="246"/>
    </location>
</feature>